<evidence type="ECO:0000259" key="10">
    <source>
        <dbReference type="PROSITE" id="PS50929"/>
    </source>
</evidence>
<evidence type="ECO:0000256" key="3">
    <source>
        <dbReference type="ARBA" id="ARBA00022741"/>
    </source>
</evidence>
<dbReference type="PROSITE" id="PS50893">
    <property type="entry name" value="ABC_TRANSPORTER_2"/>
    <property type="match status" value="1"/>
</dbReference>
<keyword evidence="4 11" id="KW-0067">ATP-binding</keyword>
<dbReference type="SUPFAM" id="SSF90123">
    <property type="entry name" value="ABC transporter transmembrane region"/>
    <property type="match status" value="1"/>
</dbReference>
<dbReference type="SUPFAM" id="SSF52540">
    <property type="entry name" value="P-loop containing nucleoside triphosphate hydrolases"/>
    <property type="match status" value="1"/>
</dbReference>
<keyword evidence="12" id="KW-1185">Reference proteome</keyword>
<dbReference type="CDD" id="cd07346">
    <property type="entry name" value="ABC_6TM_exporters"/>
    <property type="match status" value="1"/>
</dbReference>
<evidence type="ECO:0000313" key="11">
    <source>
        <dbReference type="EMBL" id="MFC4336111.1"/>
    </source>
</evidence>
<dbReference type="PANTHER" id="PTHR43394">
    <property type="entry name" value="ATP-DEPENDENT PERMEASE MDL1, MITOCHONDRIAL"/>
    <property type="match status" value="1"/>
</dbReference>
<sequence length="642" mass="67988">MRQRLPVAAGRDALYTLLRLSSARKGLVAGFLSCYLIGLAATSLIPILFGTIIDGIGAGWSSERLNWTAAGIVASIVVAAVFLRYGSLLGRRFGELAAAQLRERFTERVLRLDLGTVEAAGRGDLSTRTSADIQSATTLFHTNGPELLSGALEVAVIAAAAVFVHPVLGLGIITVLPPLIFVFRRYWKRSQGVFVAERGAMSEIAESLGATSEGSQTVESFRMQEERERATETEAGEHQRLLRRILGLFSWFLPATDMSLATPIVLVSLMGGLWYLGGGAITIGAISAVAILAMRLDGPLYRMMNSMIEFQQGAAALARIEGVGTIPETRRESVPEGDEIVFRNVTFGYGDGPDVLTDLDLRPQKGKRLAIVGPSGAGKSTLARLLAGIDAPRKGSVTIGGAEASDIDTEVLRRHLILVTQEHYVFNASVRDNLRLATPEADDARLKGALDAVGATWIDSLDEGLDTVLGDGGLELDPAEAQQLALARVIIADPPIVILDEATAGIDPDNAGGIEAALAGALDGRTVLAIAHQLEAARTADQVAVVSGGGIAELGSHEELVALGGEYARLWAAWRQEVLRSGGPVPPESRRARPAHGKAVPAAPACPPGPRFVLSPPDVRVIFRAVRSSPRRGICAFLDDTP</sequence>
<evidence type="ECO:0000256" key="2">
    <source>
        <dbReference type="ARBA" id="ARBA00022692"/>
    </source>
</evidence>
<dbReference type="EMBL" id="JBHSDK010000015">
    <property type="protein sequence ID" value="MFC4336111.1"/>
    <property type="molecule type" value="Genomic_DNA"/>
</dbReference>
<dbReference type="PANTHER" id="PTHR43394:SF1">
    <property type="entry name" value="ATP-BINDING CASSETTE SUB-FAMILY B MEMBER 10, MITOCHONDRIAL"/>
    <property type="match status" value="1"/>
</dbReference>
<feature type="transmembrane region" description="Helical" evidence="8">
    <location>
        <begin position="154"/>
        <end position="183"/>
    </location>
</feature>
<evidence type="ECO:0000256" key="5">
    <source>
        <dbReference type="ARBA" id="ARBA00022989"/>
    </source>
</evidence>
<dbReference type="SMART" id="SM00382">
    <property type="entry name" value="AAA"/>
    <property type="match status" value="1"/>
</dbReference>
<evidence type="ECO:0000256" key="8">
    <source>
        <dbReference type="SAM" id="Phobius"/>
    </source>
</evidence>
<feature type="domain" description="ABC transmembrane type-1" evidence="10">
    <location>
        <begin position="32"/>
        <end position="312"/>
    </location>
</feature>
<dbReference type="Pfam" id="PF00005">
    <property type="entry name" value="ABC_tran"/>
    <property type="match status" value="1"/>
</dbReference>
<dbReference type="InterPro" id="IPR003593">
    <property type="entry name" value="AAA+_ATPase"/>
</dbReference>
<name>A0ABV8TZZ9_9ACTN</name>
<evidence type="ECO:0000259" key="9">
    <source>
        <dbReference type="PROSITE" id="PS50893"/>
    </source>
</evidence>
<dbReference type="Gene3D" id="3.40.50.300">
    <property type="entry name" value="P-loop containing nucleotide triphosphate hydrolases"/>
    <property type="match status" value="1"/>
</dbReference>
<accession>A0ABV8TZZ9</accession>
<feature type="domain" description="ABC transporter" evidence="9">
    <location>
        <begin position="340"/>
        <end position="573"/>
    </location>
</feature>
<gene>
    <name evidence="11" type="ORF">ACFPET_12945</name>
</gene>
<dbReference type="InterPro" id="IPR039421">
    <property type="entry name" value="Type_1_exporter"/>
</dbReference>
<dbReference type="GO" id="GO:0005524">
    <property type="term" value="F:ATP binding"/>
    <property type="evidence" value="ECO:0007669"/>
    <property type="project" value="UniProtKB-KW"/>
</dbReference>
<dbReference type="Proteomes" id="UP001595823">
    <property type="component" value="Unassembled WGS sequence"/>
</dbReference>
<keyword evidence="6 8" id="KW-0472">Membrane</keyword>
<comment type="caution">
    <text evidence="11">The sequence shown here is derived from an EMBL/GenBank/DDBJ whole genome shotgun (WGS) entry which is preliminary data.</text>
</comment>
<dbReference type="RefSeq" id="WP_380621615.1">
    <property type="nucleotide sequence ID" value="NZ_JBHSDK010000015.1"/>
</dbReference>
<evidence type="ECO:0000313" key="12">
    <source>
        <dbReference type="Proteomes" id="UP001595823"/>
    </source>
</evidence>
<feature type="transmembrane region" description="Helical" evidence="8">
    <location>
        <begin position="273"/>
        <end position="294"/>
    </location>
</feature>
<evidence type="ECO:0000256" key="1">
    <source>
        <dbReference type="ARBA" id="ARBA00004651"/>
    </source>
</evidence>
<organism evidence="11 12">
    <name type="scientific">Salininema proteolyticum</name>
    <dbReference type="NCBI Taxonomy" id="1607685"/>
    <lineage>
        <taxon>Bacteria</taxon>
        <taxon>Bacillati</taxon>
        <taxon>Actinomycetota</taxon>
        <taxon>Actinomycetes</taxon>
        <taxon>Glycomycetales</taxon>
        <taxon>Glycomycetaceae</taxon>
        <taxon>Salininema</taxon>
    </lineage>
</organism>
<feature type="transmembrane region" description="Helical" evidence="8">
    <location>
        <begin position="27"/>
        <end position="53"/>
    </location>
</feature>
<dbReference type="InterPro" id="IPR003439">
    <property type="entry name" value="ABC_transporter-like_ATP-bd"/>
</dbReference>
<dbReference type="InterPro" id="IPR027417">
    <property type="entry name" value="P-loop_NTPase"/>
</dbReference>
<keyword evidence="5 8" id="KW-1133">Transmembrane helix</keyword>
<dbReference type="InterPro" id="IPR036640">
    <property type="entry name" value="ABC1_TM_sf"/>
</dbReference>
<dbReference type="PROSITE" id="PS50929">
    <property type="entry name" value="ABC_TM1F"/>
    <property type="match status" value="1"/>
</dbReference>
<feature type="region of interest" description="Disordered" evidence="7">
    <location>
        <begin position="583"/>
        <end position="602"/>
    </location>
</feature>
<proteinExistence type="predicted"/>
<dbReference type="InterPro" id="IPR011527">
    <property type="entry name" value="ABC1_TM_dom"/>
</dbReference>
<dbReference type="Gene3D" id="1.20.1560.10">
    <property type="entry name" value="ABC transporter type 1, transmembrane domain"/>
    <property type="match status" value="1"/>
</dbReference>
<protein>
    <submittedName>
        <fullName evidence="11">ABC transporter ATP-binding protein</fullName>
    </submittedName>
</protein>
<feature type="transmembrane region" description="Helical" evidence="8">
    <location>
        <begin position="65"/>
        <end position="85"/>
    </location>
</feature>
<comment type="subcellular location">
    <subcellularLocation>
        <location evidence="1">Cell membrane</location>
        <topology evidence="1">Multi-pass membrane protein</topology>
    </subcellularLocation>
</comment>
<evidence type="ECO:0000256" key="4">
    <source>
        <dbReference type="ARBA" id="ARBA00022840"/>
    </source>
</evidence>
<reference evidence="12" key="1">
    <citation type="journal article" date="2019" name="Int. J. Syst. Evol. Microbiol.">
        <title>The Global Catalogue of Microorganisms (GCM) 10K type strain sequencing project: providing services to taxonomists for standard genome sequencing and annotation.</title>
        <authorList>
            <consortium name="The Broad Institute Genomics Platform"/>
            <consortium name="The Broad Institute Genome Sequencing Center for Infectious Disease"/>
            <person name="Wu L."/>
            <person name="Ma J."/>
        </authorList>
    </citation>
    <scope>NUCLEOTIDE SEQUENCE [LARGE SCALE GENOMIC DNA]</scope>
    <source>
        <strain evidence="12">IBRC-M 10908</strain>
    </source>
</reference>
<keyword evidence="3" id="KW-0547">Nucleotide-binding</keyword>
<evidence type="ECO:0000256" key="6">
    <source>
        <dbReference type="ARBA" id="ARBA00023136"/>
    </source>
</evidence>
<feature type="transmembrane region" description="Helical" evidence="8">
    <location>
        <begin position="245"/>
        <end position="267"/>
    </location>
</feature>
<dbReference type="Pfam" id="PF00664">
    <property type="entry name" value="ABC_membrane"/>
    <property type="match status" value="1"/>
</dbReference>
<evidence type="ECO:0000256" key="7">
    <source>
        <dbReference type="SAM" id="MobiDB-lite"/>
    </source>
</evidence>
<keyword evidence="2 8" id="KW-0812">Transmembrane</keyword>